<keyword evidence="3" id="KW-1185">Reference proteome</keyword>
<protein>
    <submittedName>
        <fullName evidence="2">Uncharacterized protein</fullName>
    </submittedName>
</protein>
<dbReference type="EMBL" id="CCKQ01010338">
    <property type="protein sequence ID" value="CDW81854.1"/>
    <property type="molecule type" value="Genomic_DNA"/>
</dbReference>
<reference evidence="2 3" key="1">
    <citation type="submission" date="2014-06" db="EMBL/GenBank/DDBJ databases">
        <authorList>
            <person name="Swart Estienne"/>
        </authorList>
    </citation>
    <scope>NUCLEOTIDE SEQUENCE [LARGE SCALE GENOMIC DNA]</scope>
    <source>
        <strain evidence="2 3">130c</strain>
    </source>
</reference>
<organism evidence="2 3">
    <name type="scientific">Stylonychia lemnae</name>
    <name type="common">Ciliate</name>
    <dbReference type="NCBI Taxonomy" id="5949"/>
    <lineage>
        <taxon>Eukaryota</taxon>
        <taxon>Sar</taxon>
        <taxon>Alveolata</taxon>
        <taxon>Ciliophora</taxon>
        <taxon>Intramacronucleata</taxon>
        <taxon>Spirotrichea</taxon>
        <taxon>Stichotrichia</taxon>
        <taxon>Sporadotrichida</taxon>
        <taxon>Oxytrichidae</taxon>
        <taxon>Stylonychinae</taxon>
        <taxon>Stylonychia</taxon>
    </lineage>
</organism>
<gene>
    <name evidence="2" type="primary">Contig15803.g16847</name>
    <name evidence="2" type="ORF">STYLEM_10878</name>
</gene>
<feature type="compositionally biased region" description="Basic and acidic residues" evidence="1">
    <location>
        <begin position="155"/>
        <end position="165"/>
    </location>
</feature>
<dbReference type="InParanoid" id="A0A078AHY0"/>
<evidence type="ECO:0000313" key="2">
    <source>
        <dbReference type="EMBL" id="CDW81854.1"/>
    </source>
</evidence>
<feature type="compositionally biased region" description="Polar residues" evidence="1">
    <location>
        <begin position="144"/>
        <end position="154"/>
    </location>
</feature>
<evidence type="ECO:0000256" key="1">
    <source>
        <dbReference type="SAM" id="MobiDB-lite"/>
    </source>
</evidence>
<feature type="region of interest" description="Disordered" evidence="1">
    <location>
        <begin position="127"/>
        <end position="167"/>
    </location>
</feature>
<dbReference type="Proteomes" id="UP000039865">
    <property type="component" value="Unassembled WGS sequence"/>
</dbReference>
<dbReference type="AlphaFoldDB" id="A0A078AHY0"/>
<feature type="compositionally biased region" description="Low complexity" evidence="1">
    <location>
        <begin position="127"/>
        <end position="143"/>
    </location>
</feature>
<accession>A0A078AHY0</accession>
<name>A0A078AHY0_STYLE</name>
<proteinExistence type="predicted"/>
<sequence length="249" mass="29053">MGVCQSININKIIPDLDQISVGNVAKDLISIEKLLKEYEIFLNHLRDSLRHLDTIKIRIKNGEIIYKAQKALSMYTYYDEKGVMLNQVQLAQNIDRRQAEGRQAVNNVVHDQNREVDDFIESFKQSKQLKVKQQQDDQNQNKSAEQPQPDNIRQIQDDNDKDRVDNQNNLEQPENLLLKIGHNKRQLNNQEDSDENSVQLTENQQAEYFIVEDKREFEELNQNEDQNNNDQSFIACNSTLVIQDDQGLI</sequence>
<evidence type="ECO:0000313" key="3">
    <source>
        <dbReference type="Proteomes" id="UP000039865"/>
    </source>
</evidence>